<evidence type="ECO:0000313" key="21">
    <source>
        <dbReference type="EMBL" id="KAK7903889.1"/>
    </source>
</evidence>
<keyword evidence="16" id="KW-0378">Hydrolase</keyword>
<feature type="region of interest" description="Disordered" evidence="18">
    <location>
        <begin position="1324"/>
        <end position="1348"/>
    </location>
</feature>
<dbReference type="FunFam" id="3.30.200.20:FF:000097">
    <property type="entry name" value="Probable serine/threonine-protein kinase nek1"/>
    <property type="match status" value="1"/>
</dbReference>
<feature type="repeat" description="RCC1" evidence="15">
    <location>
        <begin position="377"/>
        <end position="433"/>
    </location>
</feature>
<dbReference type="SUPFAM" id="SSF54975">
    <property type="entry name" value="Acylphosphatase/BLUF domain-like"/>
    <property type="match status" value="1"/>
</dbReference>
<feature type="repeat" description="RCC1" evidence="15">
    <location>
        <begin position="660"/>
        <end position="716"/>
    </location>
</feature>
<dbReference type="InterPro" id="IPR036046">
    <property type="entry name" value="Acylphosphatase-like_dom_sf"/>
</dbReference>
<dbReference type="EMBL" id="JBBPFD010000012">
    <property type="protein sequence ID" value="KAK7903889.1"/>
    <property type="molecule type" value="Genomic_DNA"/>
</dbReference>
<dbReference type="InterPro" id="IPR058923">
    <property type="entry name" value="RCC1-like_dom"/>
</dbReference>
<keyword evidence="22" id="KW-1185">Reference proteome</keyword>
<dbReference type="InterPro" id="IPR000408">
    <property type="entry name" value="Reg_chr_condens"/>
</dbReference>
<dbReference type="Pfam" id="PF00708">
    <property type="entry name" value="Acylphosphatase"/>
    <property type="match status" value="1"/>
</dbReference>
<dbReference type="FunFam" id="2.130.10.30:FF:000118">
    <property type="match status" value="1"/>
</dbReference>
<dbReference type="SUPFAM" id="SSF50985">
    <property type="entry name" value="RCC1/BLIP-II"/>
    <property type="match status" value="1"/>
</dbReference>
<dbReference type="Gene3D" id="1.10.510.10">
    <property type="entry name" value="Transferase(Phosphotransferase) domain 1"/>
    <property type="match status" value="1"/>
</dbReference>
<evidence type="ECO:0000256" key="13">
    <source>
        <dbReference type="ARBA" id="ARBA00022840"/>
    </source>
</evidence>
<comment type="cofactor">
    <cofactor evidence="1">
        <name>Mg(2+)</name>
        <dbReference type="ChEBI" id="CHEBI:18420"/>
    </cofactor>
</comment>
<evidence type="ECO:0000256" key="9">
    <source>
        <dbReference type="ARBA" id="ARBA00022723"/>
    </source>
</evidence>
<dbReference type="GO" id="GO:0030983">
    <property type="term" value="F:mismatched DNA binding"/>
    <property type="evidence" value="ECO:0007669"/>
    <property type="project" value="InterPro"/>
</dbReference>
<dbReference type="GO" id="GO:0005524">
    <property type="term" value="F:ATP binding"/>
    <property type="evidence" value="ECO:0007669"/>
    <property type="project" value="UniProtKB-KW"/>
</dbReference>
<dbReference type="GO" id="GO:0005634">
    <property type="term" value="C:nucleus"/>
    <property type="evidence" value="ECO:0007669"/>
    <property type="project" value="UniProtKB-ARBA"/>
</dbReference>
<evidence type="ECO:0000259" key="20">
    <source>
        <dbReference type="PROSITE" id="PS51160"/>
    </source>
</evidence>
<sequence length="1494" mass="166346">MSLEDYERHFDSLNSELGGGSVVSERSSSSSFNGEEEKLHYIPIRILGRGAFGEATLYRRTEDNSLVVWKEVDLNSLSEKERRDVMNEISILSILEHNNIIAYFNHFVDKNTLLIELEYCNGGNLYDKIVQQKGKLFSEEVVIWYLYQIASAVAHIHKAGVLHRDIKTLNIFLTKTDLIKLGDYGLAKKLDSEFSMAETCVGTPYYMSPELCQGAKYNFKSDIWAMGCVLYEVLTLTRTFDATNPLNLCVKIVQGNWTMEVNSDVYSSKLIDVVYQCLDQDPSKRPTADQVLDQPFIFCCRPELEERVALLNSAMKKPKLNTVTETPVAIVTTRSREVYFWGGGKFTPQKLDAFKGGSGAQHVCAGESHFAVVTVEKELYTWANVQGGAKMLGQLGHGDQASYRQPKKVEKLQGKAVRQVACGADFTACVTDEDQLYMFGSDYYGCIGVERELEMEVLEPVLLEFFEERPVRQVSCGDNHVVVLTQYGAIFSWGCGENGRLGLECEDDFSSPMQVEVPKGATISSVSCGSDGTFFLTETGKVLACGNNEFNKLGLYQGFSGIKNHPGEGFQGIPYVTTLTRVNLLSRFKIRTIAPGKSHTAAIDERGRLMTFGCNKYGQLGVKDFKKHQGVQLLVGPFGGKTVTKVSCGDGFTIAATEDNHIFAWGNAGNGRLGMPADKGFGSEVCPAMPRPIFGSLHHVPDLSCCGWHTIIIMEKVLNSKTIRSNSSGLSIGIGQGASTSTVDLDIEASSDTESRDRGLGGTVEIETDESLLETPMMSRTSGDSSCPLWLRKELEDAEFIPMPDDPMQSIPSQLSSVSESVTLPYEELKELKAAAAAIGTKKDLPLCEAMAQQDMRIEMLEKQVSEQKKENERLWAAISRLSHQRYDSNGNHRSDQMPRDGGGRAAGFGGSFADIARSIMSENEELISVDYEIFGKVQGVFFRKYTQAEGRKLGLVGWVQNTSAGTVQGQLQEAQGKLRSGVALPSLQQCVEELVVNSIDAGATCVGIRLDMDAFKIQVIDNGRGICAEDLGCVGNRYYTSKCNSLEDLENLRFYGFRGEALASITSLATIVEISSRTKESMKTHVKIFKEGTGLDVYEAETTRPSCGTTVTVCNYFYNMPVRRKRMDAVLENERIRQRAEAISLMHPSVSFTLKNDCTGAMVVQLPKARNTYYRFVQIHSLARAQKLGEINYTSGQFEVIGYIGKEGHYNSSLQFLYVNERLLLRTRIHKLLNTLLRRLSSLNQKNDSPESHIMTRSPKFKHNQDLFGIFVLNIKCPFSEYDICLEPAKTLIEFKDWDGILHCIEESVKYFVKKENLETELFEDDQERGSPQTDIDEEYRTNTNPDTMFQQSLDQFRRIHSKPPEHPEAPKSKSFISDSSDSGKIHPDIGVINAKEEEEKEHNVQNLPTLTAFTKIKPATFVNTEKSIASKLCQLRQNKNDSCIRELPTTEISSPTNNIITGGFPNSDNSCNAKLSVEQGSAHTPAQIRRKR</sequence>
<evidence type="ECO:0000256" key="2">
    <source>
        <dbReference type="ARBA" id="ARBA00004496"/>
    </source>
</evidence>
<dbReference type="Proteomes" id="UP001460270">
    <property type="component" value="Unassembled WGS sequence"/>
</dbReference>
<dbReference type="InterPro" id="IPR042767">
    <property type="entry name" value="Nek9_STKc"/>
</dbReference>
<evidence type="ECO:0000256" key="17">
    <source>
        <dbReference type="RuleBase" id="RU004168"/>
    </source>
</evidence>
<dbReference type="SUPFAM" id="SSF55874">
    <property type="entry name" value="ATPase domain of HSP90 chaperone/DNA topoisomerase II/histidine kinase"/>
    <property type="match status" value="1"/>
</dbReference>
<accession>A0AAW0NXR1</accession>
<dbReference type="GO" id="GO:0019901">
    <property type="term" value="F:protein kinase binding"/>
    <property type="evidence" value="ECO:0007669"/>
    <property type="project" value="TreeGrafter"/>
</dbReference>
<dbReference type="EC" id="3.6.1.7" evidence="16"/>
<dbReference type="Gene3D" id="2.130.10.30">
    <property type="entry name" value="Regulator of chromosome condensation 1/beta-lactamase-inhibitor protein II"/>
    <property type="match status" value="2"/>
</dbReference>
<dbReference type="Gene3D" id="3.30.200.20">
    <property type="entry name" value="Phosphorylase Kinase, domain 1"/>
    <property type="match status" value="1"/>
</dbReference>
<dbReference type="GO" id="GO:0003998">
    <property type="term" value="F:acylphosphatase activity"/>
    <property type="evidence" value="ECO:0007669"/>
    <property type="project" value="UniProtKB-EC"/>
</dbReference>
<proteinExistence type="inferred from homology"/>
<feature type="active site" evidence="16">
    <location>
        <position position="944"/>
    </location>
</feature>
<dbReference type="InterPro" id="IPR009091">
    <property type="entry name" value="RCC1/BLIP-II"/>
</dbReference>
<dbReference type="InterPro" id="IPR014721">
    <property type="entry name" value="Ribsml_uS5_D2-typ_fold_subgr"/>
</dbReference>
<dbReference type="InterPro" id="IPR014762">
    <property type="entry name" value="DNA_mismatch_repair_CS"/>
</dbReference>
<evidence type="ECO:0000256" key="6">
    <source>
        <dbReference type="ARBA" id="ARBA00022527"/>
    </source>
</evidence>
<keyword evidence="12" id="KW-0418">Kinase</keyword>
<dbReference type="InterPro" id="IPR020456">
    <property type="entry name" value="Acylphosphatase"/>
</dbReference>
<evidence type="ECO:0000256" key="15">
    <source>
        <dbReference type="PROSITE-ProRule" id="PRU00235"/>
    </source>
</evidence>
<dbReference type="SUPFAM" id="SSF56112">
    <property type="entry name" value="Protein kinase-like (PK-like)"/>
    <property type="match status" value="1"/>
</dbReference>
<dbReference type="PRINTS" id="PR00112">
    <property type="entry name" value="ACYLPHPHTASE"/>
</dbReference>
<feature type="domain" description="Protein kinase" evidence="19">
    <location>
        <begin position="41"/>
        <end position="297"/>
    </location>
</feature>
<organism evidence="21 22">
    <name type="scientific">Mugilogobius chulae</name>
    <name type="common">yellowstripe goby</name>
    <dbReference type="NCBI Taxonomy" id="88201"/>
    <lineage>
        <taxon>Eukaryota</taxon>
        <taxon>Metazoa</taxon>
        <taxon>Chordata</taxon>
        <taxon>Craniata</taxon>
        <taxon>Vertebrata</taxon>
        <taxon>Euteleostomi</taxon>
        <taxon>Actinopterygii</taxon>
        <taxon>Neopterygii</taxon>
        <taxon>Teleostei</taxon>
        <taxon>Neoteleostei</taxon>
        <taxon>Acanthomorphata</taxon>
        <taxon>Gobiaria</taxon>
        <taxon>Gobiiformes</taxon>
        <taxon>Gobioidei</taxon>
        <taxon>Gobiidae</taxon>
        <taxon>Gobionellinae</taxon>
        <taxon>Mugilogobius</taxon>
    </lineage>
</organism>
<dbReference type="PROSITE" id="PS51160">
    <property type="entry name" value="ACYLPHOSPHATASE_3"/>
    <property type="match status" value="1"/>
</dbReference>
<keyword evidence="7" id="KW-0597">Phosphoprotein</keyword>
<keyword evidence="14" id="KW-0460">Magnesium</keyword>
<evidence type="ECO:0000256" key="16">
    <source>
        <dbReference type="PROSITE-ProRule" id="PRU00520"/>
    </source>
</evidence>
<keyword evidence="10" id="KW-0677">Repeat</keyword>
<name>A0AAW0NXR1_9GOBI</name>
<dbReference type="Pfam" id="PF00069">
    <property type="entry name" value="Pkinase"/>
    <property type="match status" value="1"/>
</dbReference>
<dbReference type="PROSITE" id="PS00150">
    <property type="entry name" value="ACYLPHOSPHATASE_1"/>
    <property type="match status" value="1"/>
</dbReference>
<dbReference type="InterPro" id="IPR017968">
    <property type="entry name" value="Acylphosphatase_CS"/>
</dbReference>
<evidence type="ECO:0000256" key="14">
    <source>
        <dbReference type="ARBA" id="ARBA00022842"/>
    </source>
</evidence>
<evidence type="ECO:0000256" key="10">
    <source>
        <dbReference type="ARBA" id="ARBA00022737"/>
    </source>
</evidence>
<dbReference type="SUPFAM" id="SSF54211">
    <property type="entry name" value="Ribosomal protein S5 domain 2-like"/>
    <property type="match status" value="1"/>
</dbReference>
<dbReference type="PANTHER" id="PTHR44535">
    <property type="entry name" value="PROTEIN CBG16200"/>
    <property type="match status" value="1"/>
</dbReference>
<dbReference type="PROSITE" id="PS00108">
    <property type="entry name" value="PROTEIN_KINASE_ST"/>
    <property type="match status" value="1"/>
</dbReference>
<dbReference type="InterPro" id="IPR001792">
    <property type="entry name" value="Acylphosphatase-like_dom"/>
</dbReference>
<feature type="active site" evidence="16">
    <location>
        <position position="962"/>
    </location>
</feature>
<dbReference type="InterPro" id="IPR008271">
    <property type="entry name" value="Ser/Thr_kinase_AS"/>
</dbReference>
<feature type="repeat" description="RCC1" evidence="15">
    <location>
        <begin position="540"/>
        <end position="606"/>
    </location>
</feature>
<evidence type="ECO:0000256" key="5">
    <source>
        <dbReference type="ARBA" id="ARBA00022490"/>
    </source>
</evidence>
<dbReference type="Pfam" id="PF13589">
    <property type="entry name" value="HATPase_c_3"/>
    <property type="match status" value="1"/>
</dbReference>
<dbReference type="GO" id="GO:0006298">
    <property type="term" value="P:mismatch repair"/>
    <property type="evidence" value="ECO:0007669"/>
    <property type="project" value="InterPro"/>
</dbReference>
<dbReference type="Pfam" id="PF25390">
    <property type="entry name" value="WD40_RLD"/>
    <property type="match status" value="1"/>
</dbReference>
<dbReference type="InterPro" id="IPR036890">
    <property type="entry name" value="HATPase_C_sf"/>
</dbReference>
<comment type="similarity">
    <text evidence="3">Belongs to the DNA mismatch repair MutL/HexB family.</text>
</comment>
<dbReference type="GO" id="GO:0004674">
    <property type="term" value="F:protein serine/threonine kinase activity"/>
    <property type="evidence" value="ECO:0007669"/>
    <property type="project" value="UniProtKB-KW"/>
</dbReference>
<keyword evidence="9" id="KW-0479">Metal-binding</keyword>
<dbReference type="PANTHER" id="PTHR44535:SF1">
    <property type="entry name" value="SERINE_THREONINE-PROTEIN KINASE NEK9"/>
    <property type="match status" value="1"/>
</dbReference>
<comment type="similarity">
    <text evidence="17">Belongs to the acylphosphatase family.</text>
</comment>
<dbReference type="PROSITE" id="PS50011">
    <property type="entry name" value="PROTEIN_KINASE_DOM"/>
    <property type="match status" value="1"/>
</dbReference>
<evidence type="ECO:0000313" key="22">
    <source>
        <dbReference type="Proteomes" id="UP001460270"/>
    </source>
</evidence>
<evidence type="ECO:0000256" key="12">
    <source>
        <dbReference type="ARBA" id="ARBA00022777"/>
    </source>
</evidence>
<dbReference type="SMART" id="SM00220">
    <property type="entry name" value="S_TKc"/>
    <property type="match status" value="1"/>
</dbReference>
<dbReference type="GO" id="GO:0046872">
    <property type="term" value="F:metal ion binding"/>
    <property type="evidence" value="ECO:0007669"/>
    <property type="project" value="UniProtKB-KW"/>
</dbReference>
<dbReference type="InterPro" id="IPR000719">
    <property type="entry name" value="Prot_kinase_dom"/>
</dbReference>
<dbReference type="GO" id="GO:0005813">
    <property type="term" value="C:centrosome"/>
    <property type="evidence" value="ECO:0007669"/>
    <property type="project" value="TreeGrafter"/>
</dbReference>
<dbReference type="GO" id="GO:0005737">
    <property type="term" value="C:cytoplasm"/>
    <property type="evidence" value="ECO:0007669"/>
    <property type="project" value="UniProtKB-SubCell"/>
</dbReference>
<comment type="caution">
    <text evidence="21">The sequence shown here is derived from an EMBL/GenBank/DDBJ whole genome shotgun (WGS) entry which is preliminary data.</text>
</comment>
<evidence type="ECO:0000256" key="11">
    <source>
        <dbReference type="ARBA" id="ARBA00022741"/>
    </source>
</evidence>
<keyword evidence="8" id="KW-0808">Transferase</keyword>
<dbReference type="Gene3D" id="3.30.230.10">
    <property type="match status" value="1"/>
</dbReference>
<feature type="repeat" description="RCC1" evidence="15">
    <location>
        <begin position="434"/>
        <end position="487"/>
    </location>
</feature>
<dbReference type="InterPro" id="IPR051997">
    <property type="entry name" value="STK_NEK"/>
</dbReference>
<dbReference type="CDD" id="cd03486">
    <property type="entry name" value="MutL_Trans_MLH3"/>
    <property type="match status" value="1"/>
</dbReference>
<feature type="repeat" description="RCC1" evidence="15">
    <location>
        <begin position="607"/>
        <end position="659"/>
    </location>
</feature>
<evidence type="ECO:0000256" key="7">
    <source>
        <dbReference type="ARBA" id="ARBA00022553"/>
    </source>
</evidence>
<evidence type="ECO:0000256" key="18">
    <source>
        <dbReference type="SAM" id="MobiDB-lite"/>
    </source>
</evidence>
<dbReference type="PROSITE" id="PS50012">
    <property type="entry name" value="RCC1_3"/>
    <property type="match status" value="6"/>
</dbReference>
<comment type="subcellular location">
    <subcellularLocation>
        <location evidence="2">Cytoplasm</location>
    </subcellularLocation>
</comment>
<dbReference type="NCBIfam" id="TIGR00585">
    <property type="entry name" value="mutl"/>
    <property type="match status" value="1"/>
</dbReference>
<comment type="similarity">
    <text evidence="4">Belongs to the protein kinase superfamily. NEK Ser/Thr protein kinase family. NIMA subfamily.</text>
</comment>
<evidence type="ECO:0000256" key="8">
    <source>
        <dbReference type="ARBA" id="ARBA00022679"/>
    </source>
</evidence>
<dbReference type="CDD" id="cd16926">
    <property type="entry name" value="HATPase_MutL-MLH-PMS-like"/>
    <property type="match status" value="1"/>
</dbReference>
<evidence type="ECO:0000259" key="19">
    <source>
        <dbReference type="PROSITE" id="PS50011"/>
    </source>
</evidence>
<dbReference type="PROSITE" id="PS00058">
    <property type="entry name" value="DNA_MISMATCH_REPAIR_1"/>
    <property type="match status" value="1"/>
</dbReference>
<dbReference type="SMART" id="SM01340">
    <property type="entry name" value="DNA_mis_repair"/>
    <property type="match status" value="1"/>
</dbReference>
<comment type="catalytic activity">
    <reaction evidence="16">
        <text>an acyl phosphate + H2O = a carboxylate + phosphate + H(+)</text>
        <dbReference type="Rhea" id="RHEA:14965"/>
        <dbReference type="ChEBI" id="CHEBI:15377"/>
        <dbReference type="ChEBI" id="CHEBI:15378"/>
        <dbReference type="ChEBI" id="CHEBI:29067"/>
        <dbReference type="ChEBI" id="CHEBI:43474"/>
        <dbReference type="ChEBI" id="CHEBI:59918"/>
        <dbReference type="EC" id="3.6.1.7"/>
    </reaction>
</comment>
<dbReference type="Gene3D" id="3.30.565.10">
    <property type="entry name" value="Histidine kinase-like ATPase, C-terminal domain"/>
    <property type="match status" value="1"/>
</dbReference>
<gene>
    <name evidence="21" type="ORF">WMY93_016496</name>
</gene>
<keyword evidence="6" id="KW-0723">Serine/threonine-protein kinase</keyword>
<feature type="compositionally biased region" description="Basic and acidic residues" evidence="18">
    <location>
        <begin position="1364"/>
        <end position="1373"/>
    </location>
</feature>
<dbReference type="InterPro" id="IPR002099">
    <property type="entry name" value="MutL/Mlh/PMS"/>
</dbReference>
<dbReference type="FunFam" id="1.10.510.10:FF:000571">
    <property type="entry name" value="Maternal embryonic leucine zipper kinase"/>
    <property type="match status" value="1"/>
</dbReference>
<evidence type="ECO:0000256" key="1">
    <source>
        <dbReference type="ARBA" id="ARBA00001946"/>
    </source>
</evidence>
<feature type="region of interest" description="Disordered" evidence="18">
    <location>
        <begin position="1362"/>
        <end position="1389"/>
    </location>
</feature>
<dbReference type="InterPro" id="IPR011009">
    <property type="entry name" value="Kinase-like_dom_sf"/>
</dbReference>
<keyword evidence="13" id="KW-0067">ATP-binding</keyword>
<feature type="domain" description="Acylphosphatase-like" evidence="20">
    <location>
        <begin position="929"/>
        <end position="1020"/>
    </location>
</feature>
<dbReference type="InterPro" id="IPR013507">
    <property type="entry name" value="DNA_mismatch_S5_2-like"/>
</dbReference>
<evidence type="ECO:0000256" key="4">
    <source>
        <dbReference type="ARBA" id="ARBA00010886"/>
    </source>
</evidence>
<dbReference type="FunFam" id="3.30.230.10:FF:000028">
    <property type="entry name" value="DNA mismatch repair protein Mlh3"/>
    <property type="match status" value="1"/>
</dbReference>
<dbReference type="FunFam" id="3.30.565.10:FF:000017">
    <property type="entry name" value="PMS1 homolog 1, mismatch repair system component"/>
    <property type="match status" value="1"/>
</dbReference>
<protein>
    <recommendedName>
        <fullName evidence="16">acylphosphatase</fullName>
        <ecNumber evidence="16">3.6.1.7</ecNumber>
    </recommendedName>
</protein>
<keyword evidence="11" id="KW-0547">Nucleotide-binding</keyword>
<feature type="repeat" description="RCC1" evidence="15">
    <location>
        <begin position="488"/>
        <end position="539"/>
    </location>
</feature>
<dbReference type="CDD" id="cd08221">
    <property type="entry name" value="STKc_Nek9"/>
    <property type="match status" value="1"/>
</dbReference>
<keyword evidence="5" id="KW-0963">Cytoplasm</keyword>
<evidence type="ECO:0000256" key="3">
    <source>
        <dbReference type="ARBA" id="ARBA00006082"/>
    </source>
</evidence>
<reference evidence="22" key="1">
    <citation type="submission" date="2024-04" db="EMBL/GenBank/DDBJ databases">
        <title>Salinicola lusitanus LLJ914,a marine bacterium isolated from the Okinawa Trough.</title>
        <authorList>
            <person name="Li J."/>
        </authorList>
    </citation>
    <scope>NUCLEOTIDE SEQUENCE [LARGE SCALE GENOMIC DNA]</scope>
</reference>
<dbReference type="InterPro" id="IPR020568">
    <property type="entry name" value="Ribosomal_Su5_D2-typ_SF"/>
</dbReference>